<reference evidence="2 3" key="1">
    <citation type="submission" date="2015-07" db="EMBL/GenBank/DDBJ databases">
        <title>Genome sequencing of Kibdelosporangium phytohabitans.</title>
        <authorList>
            <person name="Qin S."/>
            <person name="Xing K."/>
        </authorList>
    </citation>
    <scope>NUCLEOTIDE SEQUENCE [LARGE SCALE GENOMIC DNA]</scope>
    <source>
        <strain evidence="2 3">KLBMP1111</strain>
    </source>
</reference>
<name>A0A0N9IAL9_9PSEU</name>
<dbReference type="Proteomes" id="UP000063699">
    <property type="component" value="Chromosome"/>
</dbReference>
<gene>
    <name evidence="2" type="ORF">AOZ06_46990</name>
</gene>
<dbReference type="PROSITE" id="PS50088">
    <property type="entry name" value="ANK_REPEAT"/>
    <property type="match status" value="1"/>
</dbReference>
<protein>
    <submittedName>
        <fullName evidence="2">Uncharacterized protein</fullName>
    </submittedName>
</protein>
<dbReference type="OrthoDB" id="3276909at2"/>
<dbReference type="STRING" id="860235.AOZ06_46990"/>
<proteinExistence type="predicted"/>
<dbReference type="Gene3D" id="1.25.40.20">
    <property type="entry name" value="Ankyrin repeat-containing domain"/>
    <property type="match status" value="1"/>
</dbReference>
<accession>A0A0N9IAL9</accession>
<dbReference type="PROSITE" id="PS50297">
    <property type="entry name" value="ANK_REP_REGION"/>
    <property type="match status" value="1"/>
</dbReference>
<evidence type="ECO:0000313" key="2">
    <source>
        <dbReference type="EMBL" id="ALG13412.1"/>
    </source>
</evidence>
<dbReference type="KEGG" id="kphy:AOZ06_46990"/>
<keyword evidence="1" id="KW-0040">ANK repeat</keyword>
<evidence type="ECO:0000256" key="1">
    <source>
        <dbReference type="PROSITE-ProRule" id="PRU00023"/>
    </source>
</evidence>
<dbReference type="InterPro" id="IPR036770">
    <property type="entry name" value="Ankyrin_rpt-contain_sf"/>
</dbReference>
<dbReference type="SUPFAM" id="SSF48403">
    <property type="entry name" value="Ankyrin repeat"/>
    <property type="match status" value="1"/>
</dbReference>
<dbReference type="EMBL" id="CP012752">
    <property type="protein sequence ID" value="ALG13412.1"/>
    <property type="molecule type" value="Genomic_DNA"/>
</dbReference>
<dbReference type="RefSeq" id="WP_054295301.1">
    <property type="nucleotide sequence ID" value="NZ_CP012752.1"/>
</dbReference>
<feature type="repeat" description="ANK" evidence="1">
    <location>
        <begin position="351"/>
        <end position="384"/>
    </location>
</feature>
<dbReference type="InterPro" id="IPR002110">
    <property type="entry name" value="Ankyrin_rpt"/>
</dbReference>
<sequence>MEVGSVADSDHSWSWATSRYLWDSRQAPTLRVRCGGGERAPYFNTDGTLAALPTADPGHSDPAARTEWLTVLQERGEFGEVFAAAGLRVEKQVAQHPRWPQSSEWDSLGLLRTWPFVFTTFADEVRRLAAWDGREVFSFPSGYYGRPNLVDVSSGVPVLRRANGQETGQAAKLPHSISCRLPDLDLVRAGLLKAHELHPLVRESLFPDLPAAETQPRYEITPVRVRCRGEWHVVEPRDGVLSGPHAEQEHRREQALQALGGAASGCYVVRTAWANGGKLPKQLRALRKEIFGRARHGDTGGLIELLDAGIDVRVRDSGKRGLLHYIHLLDHDLLLRRLLDMGLDLEAVDHAQRTPLYTAVSDGGSAAVVRALLEAGARPDVMDEHKISLAQRLERNARGDLRFLFG</sequence>
<dbReference type="AlphaFoldDB" id="A0A0N9IAL9"/>
<evidence type="ECO:0000313" key="3">
    <source>
        <dbReference type="Proteomes" id="UP000063699"/>
    </source>
</evidence>
<keyword evidence="3" id="KW-1185">Reference proteome</keyword>
<organism evidence="2 3">
    <name type="scientific">Kibdelosporangium phytohabitans</name>
    <dbReference type="NCBI Taxonomy" id="860235"/>
    <lineage>
        <taxon>Bacteria</taxon>
        <taxon>Bacillati</taxon>
        <taxon>Actinomycetota</taxon>
        <taxon>Actinomycetes</taxon>
        <taxon>Pseudonocardiales</taxon>
        <taxon>Pseudonocardiaceae</taxon>
        <taxon>Kibdelosporangium</taxon>
    </lineage>
</organism>